<dbReference type="Proteomes" id="UP000231464">
    <property type="component" value="Unassembled WGS sequence"/>
</dbReference>
<dbReference type="Pfam" id="PF04055">
    <property type="entry name" value="Radical_SAM"/>
    <property type="match status" value="1"/>
</dbReference>
<dbReference type="GO" id="GO:0003824">
    <property type="term" value="F:catalytic activity"/>
    <property type="evidence" value="ECO:0007669"/>
    <property type="project" value="InterPro"/>
</dbReference>
<dbReference type="PROSITE" id="PS51918">
    <property type="entry name" value="RADICAL_SAM"/>
    <property type="match status" value="1"/>
</dbReference>
<keyword evidence="4" id="KW-0408">Iron</keyword>
<keyword evidence="5" id="KW-0411">Iron-sulfur</keyword>
<dbReference type="SFLD" id="SFLDG01082">
    <property type="entry name" value="B12-binding_domain_containing"/>
    <property type="match status" value="1"/>
</dbReference>
<dbReference type="PANTHER" id="PTHR43409">
    <property type="entry name" value="ANAEROBIC MAGNESIUM-PROTOPORPHYRIN IX MONOMETHYL ESTER CYCLASE-RELATED"/>
    <property type="match status" value="1"/>
</dbReference>
<dbReference type="InterPro" id="IPR058240">
    <property type="entry name" value="rSAM_sf"/>
</dbReference>
<evidence type="ECO:0000256" key="1">
    <source>
        <dbReference type="ARBA" id="ARBA00001966"/>
    </source>
</evidence>
<dbReference type="SMART" id="SM00729">
    <property type="entry name" value="Elp3"/>
    <property type="match status" value="1"/>
</dbReference>
<dbReference type="SFLD" id="SFLDG01123">
    <property type="entry name" value="methyltransferase_(Class_B)"/>
    <property type="match status" value="1"/>
</dbReference>
<evidence type="ECO:0000313" key="7">
    <source>
        <dbReference type="EMBL" id="PIT89615.1"/>
    </source>
</evidence>
<keyword evidence="3" id="KW-0479">Metal-binding</keyword>
<dbReference type="SUPFAM" id="SSF102114">
    <property type="entry name" value="Radical SAM enzymes"/>
    <property type="match status" value="1"/>
</dbReference>
<comment type="cofactor">
    <cofactor evidence="1">
        <name>[4Fe-4S] cluster</name>
        <dbReference type="ChEBI" id="CHEBI:49883"/>
    </cofactor>
</comment>
<dbReference type="EMBL" id="PFBP01000047">
    <property type="protein sequence ID" value="PIT89615.1"/>
    <property type="molecule type" value="Genomic_DNA"/>
</dbReference>
<evidence type="ECO:0000256" key="2">
    <source>
        <dbReference type="ARBA" id="ARBA00022691"/>
    </source>
</evidence>
<keyword evidence="2" id="KW-0949">S-adenosyl-L-methionine</keyword>
<reference evidence="8" key="1">
    <citation type="submission" date="2017-09" db="EMBL/GenBank/DDBJ databases">
        <title>Depth-based differentiation of microbial function through sediment-hosted aquifers and enrichment of novel symbionts in the deep terrestrial subsurface.</title>
        <authorList>
            <person name="Probst A.J."/>
            <person name="Ladd B."/>
            <person name="Jarett J.K."/>
            <person name="Geller-Mcgrath D.E."/>
            <person name="Sieber C.M.K."/>
            <person name="Emerson J.B."/>
            <person name="Anantharaman K."/>
            <person name="Thomas B.C."/>
            <person name="Malmstrom R."/>
            <person name="Stieglmeier M."/>
            <person name="Klingl A."/>
            <person name="Woyke T."/>
            <person name="Ryan C.M."/>
            <person name="Banfield J.F."/>
        </authorList>
    </citation>
    <scope>NUCLEOTIDE SEQUENCE [LARGE SCALE GENOMIC DNA]</scope>
</reference>
<dbReference type="InterPro" id="IPR023404">
    <property type="entry name" value="rSAM_horseshoe"/>
</dbReference>
<dbReference type="Gene3D" id="3.80.30.20">
    <property type="entry name" value="tm_1862 like domain"/>
    <property type="match status" value="1"/>
</dbReference>
<evidence type="ECO:0000256" key="4">
    <source>
        <dbReference type="ARBA" id="ARBA00023004"/>
    </source>
</evidence>
<organism evidence="7 8">
    <name type="scientific">Candidatus Kuenenbacteria bacterium CG10_big_fil_rev_8_21_14_0_10_36_11</name>
    <dbReference type="NCBI Taxonomy" id="1974618"/>
    <lineage>
        <taxon>Bacteria</taxon>
        <taxon>Candidatus Kueneniibacteriota</taxon>
    </lineage>
</organism>
<evidence type="ECO:0000256" key="3">
    <source>
        <dbReference type="ARBA" id="ARBA00022723"/>
    </source>
</evidence>
<dbReference type="GO" id="GO:0051539">
    <property type="term" value="F:4 iron, 4 sulfur cluster binding"/>
    <property type="evidence" value="ECO:0007669"/>
    <property type="project" value="UniProtKB-KW"/>
</dbReference>
<dbReference type="InterPro" id="IPR034466">
    <property type="entry name" value="Methyltransferase_Class_B"/>
</dbReference>
<accession>A0A2M6WAA0</accession>
<proteinExistence type="predicted"/>
<dbReference type="InterPro" id="IPR006638">
    <property type="entry name" value="Elp3/MiaA/NifB-like_rSAM"/>
</dbReference>
<dbReference type="GO" id="GO:0005829">
    <property type="term" value="C:cytosol"/>
    <property type="evidence" value="ECO:0007669"/>
    <property type="project" value="TreeGrafter"/>
</dbReference>
<dbReference type="GO" id="GO:0046872">
    <property type="term" value="F:metal ion binding"/>
    <property type="evidence" value="ECO:0007669"/>
    <property type="project" value="UniProtKB-KW"/>
</dbReference>
<dbReference type="InterPro" id="IPR051198">
    <property type="entry name" value="BchE-like"/>
</dbReference>
<evidence type="ECO:0000256" key="5">
    <source>
        <dbReference type="ARBA" id="ARBA00023014"/>
    </source>
</evidence>
<dbReference type="PANTHER" id="PTHR43409:SF16">
    <property type="entry name" value="SLR0320 PROTEIN"/>
    <property type="match status" value="1"/>
</dbReference>
<gene>
    <name evidence="7" type="ORF">COU23_02905</name>
</gene>
<name>A0A2M6WAA0_9BACT</name>
<dbReference type="SFLD" id="SFLDS00029">
    <property type="entry name" value="Radical_SAM"/>
    <property type="match status" value="1"/>
</dbReference>
<sequence length="473" mass="54736">MQPIILINRPLVRDNKEFHVSRRKWPPLNLLYIATELQKNNLPVEIIDARAFDYTAADIRKILLERKPDIVFIASEPYDFYQCPNPSLISFYETILAAKESGAKHIVSMGPQATIFDEYLLTNTNLTHIIKGDDPMTAAKVLEHLAKQENFSYTNVSFKNTAGIHLGITQHLENLDELPVGNYNFLPMEKYSANMDIFADKKFSIMTTSRGCPYQCQYCFKKLIGNKIRQMSLPRIKAELDELIKNQKNEAVYFVDDFFTFNKQRILDFCALIKQENYNFIWGCQTRTDSVDKEMLVAMKEAGCIYISYGIESGNQAVENRSGKNLDLKQAEEIIKLTKNIGLIAHINMMYGFPDETKEEFNQTIDFLICHEDYNLPGAIRFYPGSDYYEKLIPGKTLTEIEKISLDLSLTKLKQKDIDRGLAKLILFKKIKRKEYGLNFFYFLLKYLFPKFTTFLSSSRKRGSPRLRTGNEL</sequence>
<comment type="caution">
    <text evidence="7">The sequence shown here is derived from an EMBL/GenBank/DDBJ whole genome shotgun (WGS) entry which is preliminary data.</text>
</comment>
<evidence type="ECO:0000259" key="6">
    <source>
        <dbReference type="PROSITE" id="PS51918"/>
    </source>
</evidence>
<evidence type="ECO:0000313" key="8">
    <source>
        <dbReference type="Proteomes" id="UP000231464"/>
    </source>
</evidence>
<protein>
    <recommendedName>
        <fullName evidence="6">Radical SAM core domain-containing protein</fullName>
    </recommendedName>
</protein>
<dbReference type="AlphaFoldDB" id="A0A2M6WAA0"/>
<feature type="domain" description="Radical SAM core" evidence="6">
    <location>
        <begin position="198"/>
        <end position="419"/>
    </location>
</feature>
<dbReference type="InterPro" id="IPR007197">
    <property type="entry name" value="rSAM"/>
</dbReference>
<dbReference type="CDD" id="cd01335">
    <property type="entry name" value="Radical_SAM"/>
    <property type="match status" value="1"/>
</dbReference>